<gene>
    <name evidence="2" type="ORF">HPP92_007489</name>
</gene>
<keyword evidence="3" id="KW-1185">Reference proteome</keyword>
<dbReference type="OrthoDB" id="1696305at2759"/>
<name>A0A835V8R8_VANPL</name>
<protein>
    <submittedName>
        <fullName evidence="2">Uncharacterized protein</fullName>
    </submittedName>
</protein>
<organism evidence="2 3">
    <name type="scientific">Vanilla planifolia</name>
    <name type="common">Vanilla</name>
    <dbReference type="NCBI Taxonomy" id="51239"/>
    <lineage>
        <taxon>Eukaryota</taxon>
        <taxon>Viridiplantae</taxon>
        <taxon>Streptophyta</taxon>
        <taxon>Embryophyta</taxon>
        <taxon>Tracheophyta</taxon>
        <taxon>Spermatophyta</taxon>
        <taxon>Magnoliopsida</taxon>
        <taxon>Liliopsida</taxon>
        <taxon>Asparagales</taxon>
        <taxon>Orchidaceae</taxon>
        <taxon>Vanilloideae</taxon>
        <taxon>Vanilleae</taxon>
        <taxon>Vanilla</taxon>
    </lineage>
</organism>
<evidence type="ECO:0000256" key="1">
    <source>
        <dbReference type="SAM" id="MobiDB-lite"/>
    </source>
</evidence>
<feature type="region of interest" description="Disordered" evidence="1">
    <location>
        <begin position="1"/>
        <end position="20"/>
    </location>
</feature>
<proteinExistence type="predicted"/>
<reference evidence="2 3" key="1">
    <citation type="journal article" date="2020" name="Nat. Food">
        <title>A phased Vanilla planifolia genome enables genetic improvement of flavour and production.</title>
        <authorList>
            <person name="Hasing T."/>
            <person name="Tang H."/>
            <person name="Brym M."/>
            <person name="Khazi F."/>
            <person name="Huang T."/>
            <person name="Chambers A.H."/>
        </authorList>
    </citation>
    <scope>NUCLEOTIDE SEQUENCE [LARGE SCALE GENOMIC DNA]</scope>
    <source>
        <tissue evidence="2">Leaf</tissue>
    </source>
</reference>
<accession>A0A835V8R8</accession>
<sequence>MSLGEILKRDRDDQDWPDRPADIYHVSRESDKRILKEFCAAVEDELESFGA</sequence>
<evidence type="ECO:0000313" key="3">
    <source>
        <dbReference type="Proteomes" id="UP000636800"/>
    </source>
</evidence>
<dbReference type="EMBL" id="JADCNL010000003">
    <property type="protein sequence ID" value="KAG0488678.1"/>
    <property type="molecule type" value="Genomic_DNA"/>
</dbReference>
<dbReference type="Proteomes" id="UP000636800">
    <property type="component" value="Chromosome 3"/>
</dbReference>
<evidence type="ECO:0000313" key="2">
    <source>
        <dbReference type="EMBL" id="KAG0488678.1"/>
    </source>
</evidence>
<comment type="caution">
    <text evidence="2">The sequence shown here is derived from an EMBL/GenBank/DDBJ whole genome shotgun (WGS) entry which is preliminary data.</text>
</comment>
<dbReference type="AlphaFoldDB" id="A0A835V8R8"/>